<protein>
    <submittedName>
        <fullName evidence="4">Tyrosine-type recombinase/integrase</fullName>
    </submittedName>
</protein>
<dbReference type="RefSeq" id="WP_256422731.1">
    <property type="nucleotide sequence ID" value="NZ_JANHDI010000014.1"/>
</dbReference>
<evidence type="ECO:0000256" key="3">
    <source>
        <dbReference type="SAM" id="MobiDB-lite"/>
    </source>
</evidence>
<evidence type="ECO:0000313" key="4">
    <source>
        <dbReference type="EMBL" id="MFD1599329.1"/>
    </source>
</evidence>
<organism evidence="4 5">
    <name type="scientific">Halobellus rarus</name>
    <dbReference type="NCBI Taxonomy" id="1126237"/>
    <lineage>
        <taxon>Archaea</taxon>
        <taxon>Methanobacteriati</taxon>
        <taxon>Methanobacteriota</taxon>
        <taxon>Stenosarchaea group</taxon>
        <taxon>Halobacteria</taxon>
        <taxon>Halobacteriales</taxon>
        <taxon>Haloferacaceae</taxon>
        <taxon>Halobellus</taxon>
    </lineage>
</organism>
<dbReference type="InterPro" id="IPR011010">
    <property type="entry name" value="DNA_brk_join_enz"/>
</dbReference>
<comment type="caution">
    <text evidence="4">The sequence shown here is derived from an EMBL/GenBank/DDBJ whole genome shotgun (WGS) entry which is preliminary data.</text>
</comment>
<evidence type="ECO:0000256" key="1">
    <source>
        <dbReference type="ARBA" id="ARBA00023125"/>
    </source>
</evidence>
<dbReference type="InterPro" id="IPR013762">
    <property type="entry name" value="Integrase-like_cat_sf"/>
</dbReference>
<feature type="region of interest" description="Disordered" evidence="3">
    <location>
        <begin position="107"/>
        <end position="126"/>
    </location>
</feature>
<reference evidence="4 5" key="1">
    <citation type="journal article" date="2019" name="Int. J. Syst. Evol. Microbiol.">
        <title>The Global Catalogue of Microorganisms (GCM) 10K type strain sequencing project: providing services to taxonomists for standard genome sequencing and annotation.</title>
        <authorList>
            <consortium name="The Broad Institute Genomics Platform"/>
            <consortium name="The Broad Institute Genome Sequencing Center for Infectious Disease"/>
            <person name="Wu L."/>
            <person name="Ma J."/>
        </authorList>
    </citation>
    <scope>NUCLEOTIDE SEQUENCE [LARGE SCALE GENOMIC DNA]</scope>
    <source>
        <strain evidence="4 5">CGMCC 1.12121</strain>
    </source>
</reference>
<dbReference type="AlphaFoldDB" id="A0ABD6CPI6"/>
<sequence length="343" mass="39064">MSVEDLEPITPEAALDIYLDERRGELAAATLRDHEYRLRTFTDWLEEQGISNMNDVDVRTVHQWRVWKREDNGDRDPCNIMTMQGQVSTLKQFLLRVADLRGVPETLPDRIRVPSPSKDEQSDDTKISSERMKAILDYLRRYEYASRKHVSLLLAWRVPARRGGIRALDLEDWDPEDGALSFRHRPPETPLKNGVSGERDVILKDWVAEVVQDYIDGPRIGIVDDEGRSPLITTTHGRPVVSTIQSWMYDVTRPCEINDGCPHDRDIDECEASGGGEASKCPSSRSPHQIRTGSVTAHRTAGTPRPVISDRGDASEDVLEQHYDKAGNRERARRRQKHIPDDI</sequence>
<gene>
    <name evidence="4" type="ORF">ACFSBX_10215</name>
</gene>
<dbReference type="InterPro" id="IPR010998">
    <property type="entry name" value="Integrase_recombinase_N"/>
</dbReference>
<dbReference type="Gene3D" id="1.10.443.10">
    <property type="entry name" value="Intergrase catalytic core"/>
    <property type="match status" value="1"/>
</dbReference>
<evidence type="ECO:0000256" key="2">
    <source>
        <dbReference type="ARBA" id="ARBA00023172"/>
    </source>
</evidence>
<feature type="compositionally biased region" description="Polar residues" evidence="3">
    <location>
        <begin position="281"/>
        <end position="297"/>
    </location>
</feature>
<feature type="compositionally biased region" description="Basic and acidic residues" evidence="3">
    <location>
        <begin position="308"/>
        <end position="330"/>
    </location>
</feature>
<keyword evidence="2" id="KW-0233">DNA recombination</keyword>
<proteinExistence type="predicted"/>
<dbReference type="SUPFAM" id="SSF56349">
    <property type="entry name" value="DNA breaking-rejoining enzymes"/>
    <property type="match status" value="1"/>
</dbReference>
<dbReference type="Gene3D" id="1.10.150.130">
    <property type="match status" value="1"/>
</dbReference>
<dbReference type="GO" id="GO:0003677">
    <property type="term" value="F:DNA binding"/>
    <property type="evidence" value="ECO:0007669"/>
    <property type="project" value="UniProtKB-KW"/>
</dbReference>
<dbReference type="Proteomes" id="UP001597085">
    <property type="component" value="Unassembled WGS sequence"/>
</dbReference>
<name>A0ABD6CPI6_9EURY</name>
<accession>A0ABD6CPI6</accession>
<evidence type="ECO:0000313" key="5">
    <source>
        <dbReference type="Proteomes" id="UP001597085"/>
    </source>
</evidence>
<dbReference type="EMBL" id="JBHUDK010000008">
    <property type="protein sequence ID" value="MFD1599329.1"/>
    <property type="molecule type" value="Genomic_DNA"/>
</dbReference>
<feature type="region of interest" description="Disordered" evidence="3">
    <location>
        <begin position="272"/>
        <end position="343"/>
    </location>
</feature>
<dbReference type="GO" id="GO:0006310">
    <property type="term" value="P:DNA recombination"/>
    <property type="evidence" value="ECO:0007669"/>
    <property type="project" value="UniProtKB-KW"/>
</dbReference>
<keyword evidence="5" id="KW-1185">Reference proteome</keyword>
<keyword evidence="1" id="KW-0238">DNA-binding</keyword>